<dbReference type="OrthoDB" id="5396786at2759"/>
<gene>
    <name evidence="1" type="ORF">METBISCDRAFT_22738</name>
</gene>
<dbReference type="AlphaFoldDB" id="A0A4P9ZDP1"/>
<dbReference type="GO" id="GO:0034599">
    <property type="term" value="P:cellular response to oxidative stress"/>
    <property type="evidence" value="ECO:0007669"/>
    <property type="project" value="InterPro"/>
</dbReference>
<dbReference type="EMBL" id="ML004447">
    <property type="protein sequence ID" value="RKP31066.1"/>
    <property type="molecule type" value="Genomic_DNA"/>
</dbReference>
<protein>
    <submittedName>
        <fullName evidence="1">DUF1760-domain-containing protein</fullName>
    </submittedName>
</protein>
<keyword evidence="2" id="KW-1185">Reference proteome</keyword>
<accession>A0A4P9ZDP1</accession>
<proteinExistence type="predicted"/>
<evidence type="ECO:0000313" key="1">
    <source>
        <dbReference type="EMBL" id="RKP31066.1"/>
    </source>
</evidence>
<sequence>MSDTDQETLLQVSEETLEEKIFEKCLLQIRDGAIDASESGDFLSYSTLLDLQLSEPSQYTIDEREQLLAQLLEILSSDTVLVYEIGWDIPSLILPFVESDHSFETPIRSIPCVYIVLKLFEVLALHGNAKELFLKSNELMSELKLTIEDANRHKAIKLFEVKLYCLFELLTSCLRRIHTLYPSRFLSMTVSSFINILYVNPPVTMIAVNFLMKRVYKFARNYTRPPLPESVSEDEQTLKKINDDEEFLQRKLLTSFITESINLICKHEMLGLSLEFFKELQDQLSEPLRYTTEYTFKLPINDKLYELCQSFDMDLQKVFVDVLASTKELITFPSESTSEDTYRIQLFEKLVVHYQKTFAITIVDGDANELKDSVHGSIALFAYHYCTTKSRQLKITITEAMLFGLRVMVPGLVHKLFTKRGLQDLAVFWMWVAIDQTEGGQNAIEHEIAGIPTVLLSTYLQCLMFTLVLSFKESYFRFVTLTLITRILCCAPEDTAYDLIINSLQEFPYENVKAALVQVLKSLLLKERFDSKLPKHLGILSLADNKATNPVPLPPREPPKSLKYIILTSKRFADICALVDLTIEATFQKDTLDAPVVPTLQAYLNLLIVVKGSECAESARISSICEDLNRKIAHIKSASGVDPLKTAINNAADMLAVSVQRLSGGN</sequence>
<dbReference type="GO" id="GO:0005737">
    <property type="term" value="C:cytoplasm"/>
    <property type="evidence" value="ECO:0007669"/>
    <property type="project" value="TreeGrafter"/>
</dbReference>
<dbReference type="InterPro" id="IPR013877">
    <property type="entry name" value="YAP-bd/ALF4/Glomulin"/>
</dbReference>
<dbReference type="PANTHER" id="PTHR28020:SF1">
    <property type="entry name" value="YAP1-BINDING PROTEIN 1-RELATED"/>
    <property type="match status" value="1"/>
</dbReference>
<organism evidence="1 2">
    <name type="scientific">Metschnikowia bicuspidata</name>
    <dbReference type="NCBI Taxonomy" id="27322"/>
    <lineage>
        <taxon>Eukaryota</taxon>
        <taxon>Fungi</taxon>
        <taxon>Dikarya</taxon>
        <taxon>Ascomycota</taxon>
        <taxon>Saccharomycotina</taxon>
        <taxon>Pichiomycetes</taxon>
        <taxon>Metschnikowiaceae</taxon>
        <taxon>Metschnikowia</taxon>
    </lineage>
</organism>
<dbReference type="Pfam" id="PF08568">
    <property type="entry name" value="Kinetochor_Ybp2"/>
    <property type="match status" value="1"/>
</dbReference>
<evidence type="ECO:0000313" key="2">
    <source>
        <dbReference type="Proteomes" id="UP000268321"/>
    </source>
</evidence>
<reference evidence="2" key="1">
    <citation type="journal article" date="2018" name="Nat. Microbiol.">
        <title>Leveraging single-cell genomics to expand the fungal tree of life.</title>
        <authorList>
            <person name="Ahrendt S.R."/>
            <person name="Quandt C.A."/>
            <person name="Ciobanu D."/>
            <person name="Clum A."/>
            <person name="Salamov A."/>
            <person name="Andreopoulos B."/>
            <person name="Cheng J.F."/>
            <person name="Woyke T."/>
            <person name="Pelin A."/>
            <person name="Henrissat B."/>
            <person name="Reynolds N.K."/>
            <person name="Benny G.L."/>
            <person name="Smith M.E."/>
            <person name="James T.Y."/>
            <person name="Grigoriev I.V."/>
        </authorList>
    </citation>
    <scope>NUCLEOTIDE SEQUENCE [LARGE SCALE GENOMIC DNA]</scope>
    <source>
        <strain evidence="2">Baker2002</strain>
    </source>
</reference>
<name>A0A4P9ZDP1_9ASCO</name>
<dbReference type="Proteomes" id="UP000268321">
    <property type="component" value="Unassembled WGS sequence"/>
</dbReference>
<dbReference type="PANTHER" id="PTHR28020">
    <property type="entry name" value="YAP1-BINDING PROTEIN 1-RELATED"/>
    <property type="match status" value="1"/>
</dbReference>
<dbReference type="InterPro" id="IPR040347">
    <property type="entry name" value="YBP1/2"/>
</dbReference>